<dbReference type="InterPro" id="IPR011042">
    <property type="entry name" value="6-blade_b-propeller_TolB-like"/>
</dbReference>
<dbReference type="PROSITE" id="PS50097">
    <property type="entry name" value="BTB"/>
    <property type="match status" value="1"/>
</dbReference>
<protein>
    <submittedName>
        <fullName evidence="4">KLHL24 protein</fullName>
    </submittedName>
</protein>
<dbReference type="SMART" id="SM00225">
    <property type="entry name" value="BTB"/>
    <property type="match status" value="1"/>
</dbReference>
<dbReference type="InterPro" id="IPR011333">
    <property type="entry name" value="SKP1/BTB/POZ_sf"/>
</dbReference>
<evidence type="ECO:0000256" key="1">
    <source>
        <dbReference type="ARBA" id="ARBA00022441"/>
    </source>
</evidence>
<dbReference type="CDD" id="cd18186">
    <property type="entry name" value="BTB_POZ_ZBTB_KLHL-like"/>
    <property type="match status" value="1"/>
</dbReference>
<evidence type="ECO:0000313" key="4">
    <source>
        <dbReference type="EMBL" id="CAE6942864.1"/>
    </source>
</evidence>
<comment type="caution">
    <text evidence="4">The sequence shown here is derived from an EMBL/GenBank/DDBJ whole genome shotgun (WGS) entry which is preliminary data.</text>
</comment>
<name>A0A812H742_9DINO</name>
<dbReference type="SUPFAM" id="SSF101898">
    <property type="entry name" value="NHL repeat"/>
    <property type="match status" value="1"/>
</dbReference>
<dbReference type="SMART" id="SM00875">
    <property type="entry name" value="BACK"/>
    <property type="match status" value="1"/>
</dbReference>
<keyword evidence="5" id="KW-1185">Reference proteome</keyword>
<dbReference type="SUPFAM" id="SSF54695">
    <property type="entry name" value="POZ domain"/>
    <property type="match status" value="1"/>
</dbReference>
<dbReference type="Gene3D" id="1.25.40.420">
    <property type="match status" value="1"/>
</dbReference>
<evidence type="ECO:0000259" key="3">
    <source>
        <dbReference type="PROSITE" id="PS50097"/>
    </source>
</evidence>
<dbReference type="OrthoDB" id="19132at2759"/>
<dbReference type="Proteomes" id="UP000604046">
    <property type="component" value="Unassembled WGS sequence"/>
</dbReference>
<reference evidence="4" key="1">
    <citation type="submission" date="2021-02" db="EMBL/GenBank/DDBJ databases">
        <authorList>
            <person name="Dougan E. K."/>
            <person name="Rhodes N."/>
            <person name="Thang M."/>
            <person name="Chan C."/>
        </authorList>
    </citation>
    <scope>NUCLEOTIDE SEQUENCE</scope>
</reference>
<dbReference type="InterPro" id="IPR011705">
    <property type="entry name" value="BACK"/>
</dbReference>
<evidence type="ECO:0000256" key="2">
    <source>
        <dbReference type="ARBA" id="ARBA00022737"/>
    </source>
</evidence>
<dbReference type="PANTHER" id="PTHR45632">
    <property type="entry name" value="LD33804P"/>
    <property type="match status" value="1"/>
</dbReference>
<dbReference type="Pfam" id="PF00651">
    <property type="entry name" value="BTB"/>
    <property type="match status" value="1"/>
</dbReference>
<evidence type="ECO:0000313" key="5">
    <source>
        <dbReference type="Proteomes" id="UP000604046"/>
    </source>
</evidence>
<dbReference type="InterPro" id="IPR000210">
    <property type="entry name" value="BTB/POZ_dom"/>
</dbReference>
<gene>
    <name evidence="4" type="primary">KLHL24</name>
    <name evidence="4" type="ORF">SNAT2548_LOCUS1281</name>
</gene>
<dbReference type="Gene3D" id="2.120.10.30">
    <property type="entry name" value="TolB, C-terminal domain"/>
    <property type="match status" value="1"/>
</dbReference>
<keyword evidence="2" id="KW-0677">Repeat</keyword>
<dbReference type="EMBL" id="CAJNDS010000069">
    <property type="protein sequence ID" value="CAE6942864.1"/>
    <property type="molecule type" value="Genomic_DNA"/>
</dbReference>
<accession>A0A812H742</accession>
<keyword evidence="1" id="KW-0880">Kelch repeat</keyword>
<dbReference type="Gene3D" id="3.30.710.10">
    <property type="entry name" value="Potassium Channel Kv1.1, Chain A"/>
    <property type="match status" value="1"/>
</dbReference>
<proteinExistence type="predicted"/>
<feature type="domain" description="BTB" evidence="3">
    <location>
        <begin position="32"/>
        <end position="103"/>
    </location>
</feature>
<dbReference type="PANTHER" id="PTHR45632:SF3">
    <property type="entry name" value="KELCH-LIKE PROTEIN 32"/>
    <property type="match status" value="1"/>
</dbReference>
<dbReference type="AlphaFoldDB" id="A0A812H742"/>
<dbReference type="Pfam" id="PF07707">
    <property type="entry name" value="BACK"/>
    <property type="match status" value="1"/>
</dbReference>
<organism evidence="4 5">
    <name type="scientific">Symbiodinium natans</name>
    <dbReference type="NCBI Taxonomy" id="878477"/>
    <lineage>
        <taxon>Eukaryota</taxon>
        <taxon>Sar</taxon>
        <taxon>Alveolata</taxon>
        <taxon>Dinophyceae</taxon>
        <taxon>Suessiales</taxon>
        <taxon>Symbiodiniaceae</taxon>
        <taxon>Symbiodinium</taxon>
    </lineage>
</organism>
<sequence>MVAVKLEHANLAQHQANVMQQMRDFWMEAHLCDVVLKDNDGAEHRGHTVLLSAASVYFRKLLGGPFQEADRVRRKEPVEIAASKAATSALLDYIYGGQPEVNVETGLELLRLAQAYDLPTFASAIETGLCASLDSVKALRILQESHLLHSLKAACEEKVAEEFEACSKHPDFGKLGARQLARILKREDLAVSREEVVLKGIFNWLKVSDDRKVFLGTLLQHVDFQAFSVENLLRAGRFPLCGPSAAELHQEVEEALQIRQQKRAQSADNSQSFQPKRRCLKHWTPDLGASAETWREVLPVPCNSLCWHEGHIYSADFQGNVFCWKPGDPATSARKVVGQAVGTTGIIDLGACDVAILPTGEILVLDLSNERLVRFQDGCGHLVCDHIDDSQAMFRSPNGVVYLLVEGGKVVQKVVGSTLQTVIASESLPEHLHFRGRAILATKGEVIYITDNLKGWTRVFRFNRAESLEPVVVGEGPWLGAGQSLGPWGLFVAEDETIYVGEHHSRKVLAFHPGNTAPSEVLVCPDALRPVGLVVHHRSLYVSMVDDIDFPTAGGVYEHLLPPELQLE</sequence>